<feature type="transmembrane region" description="Helical" evidence="8">
    <location>
        <begin position="23"/>
        <end position="40"/>
    </location>
</feature>
<sequence length="629" mass="69004">MWLPSPLERASDQFREDLAADPYLKYILLVSAVLATFWIWHRLPNFATRDERWRVVDSMEVAGFVADDGLTLEALQDGTSYWRVFGPTLYLYGLVALPAIVLTFAIGDGHVFSDLLGALGTDFYAHWQAIPAWLWWATVLPARLVNALLAVGCVYLLYRIGTKLRDRATGRLAALLLALTWGLIFLGHEAGEDVPALFCILLAFYLAIRYVETGSRRLFLWGSAVGGLAIAFKPTAGITAVMLGMAYLLHARRADDPVRALARPGVLIGGPVVALAVMYLAFPSVVLNGHEVLLDRLDRVANEKTNSHGWLGRPAWWWYVRGTVNGLGWPLAIACLGGVVAAVGGLGRRVLPPALARLRGQSSADSDPSLETDGMVLALAGIVVMTAVFSTWAYFRTHHLLPMFPLAIVLVALALRWLADSPRTVGAVDAHRLFQGVTAVLLVTTAIYAGVGTVGYATQPRDQAVSWLIEHGGENATVETYSGDSQEAAVPHGWTIYRPTDGTRGMVLANWMRLIEHRCPDYVVLNYQRSMLWLAPENHSQLADRWARPGVPTFLESLLSANGAYPYEVAERFGPQPPFRDGGEPFDPTWDMVRAGIYPRTIQYGDPQDFGVYGYAVVLERTGACDGSN</sequence>
<keyword evidence="3" id="KW-0328">Glycosyltransferase</keyword>
<dbReference type="PANTHER" id="PTHR33908">
    <property type="entry name" value="MANNOSYLTRANSFERASE YKCB-RELATED"/>
    <property type="match status" value="1"/>
</dbReference>
<evidence type="ECO:0000256" key="5">
    <source>
        <dbReference type="ARBA" id="ARBA00022692"/>
    </source>
</evidence>
<evidence type="ECO:0000256" key="1">
    <source>
        <dbReference type="ARBA" id="ARBA00004651"/>
    </source>
</evidence>
<evidence type="ECO:0000313" key="10">
    <source>
        <dbReference type="EMBL" id="QCC51299.1"/>
    </source>
</evidence>
<keyword evidence="6 8" id="KW-1133">Transmembrane helix</keyword>
<keyword evidence="4 10" id="KW-0808">Transferase</keyword>
<reference evidence="10 11" key="1">
    <citation type="journal article" date="2019" name="Nat. Commun.">
        <title>A new type of DNA phosphorothioation-based antiviral system in archaea.</title>
        <authorList>
            <person name="Xiong L."/>
            <person name="Liu S."/>
            <person name="Chen S."/>
            <person name="Xiao Y."/>
            <person name="Zhu B."/>
            <person name="Gao Y."/>
            <person name="Zhang Y."/>
            <person name="Chen B."/>
            <person name="Luo J."/>
            <person name="Deng Z."/>
            <person name="Chen X."/>
            <person name="Wang L."/>
            <person name="Chen S."/>
        </authorList>
    </citation>
    <scope>NUCLEOTIDE SEQUENCE [LARGE SCALE GENOMIC DNA]</scope>
    <source>
        <strain evidence="10 11">CBA1105</strain>
    </source>
</reference>
<feature type="transmembrane region" description="Helical" evidence="8">
    <location>
        <begin position="89"/>
        <end position="113"/>
    </location>
</feature>
<proteinExistence type="predicted"/>
<keyword evidence="11" id="KW-1185">Reference proteome</keyword>
<dbReference type="AlphaFoldDB" id="A0A4D6HBI9"/>
<feature type="transmembrane region" description="Helical" evidence="8">
    <location>
        <begin position="133"/>
        <end position="158"/>
    </location>
</feature>
<dbReference type="STRING" id="1457250.GCA_000755225_01183"/>
<dbReference type="GO" id="GO:0008610">
    <property type="term" value="P:lipid biosynthetic process"/>
    <property type="evidence" value="ECO:0007669"/>
    <property type="project" value="UniProtKB-ARBA"/>
</dbReference>
<organism evidence="10 11">
    <name type="scientific">Halapricum salinum</name>
    <dbReference type="NCBI Taxonomy" id="1457250"/>
    <lineage>
        <taxon>Archaea</taxon>
        <taxon>Methanobacteriati</taxon>
        <taxon>Methanobacteriota</taxon>
        <taxon>Stenosarchaea group</taxon>
        <taxon>Halobacteria</taxon>
        <taxon>Halobacteriales</taxon>
        <taxon>Haloarculaceae</taxon>
        <taxon>Halapricum</taxon>
    </lineage>
</organism>
<feature type="transmembrane region" description="Helical" evidence="8">
    <location>
        <begin position="400"/>
        <end position="419"/>
    </location>
</feature>
<evidence type="ECO:0000256" key="8">
    <source>
        <dbReference type="SAM" id="Phobius"/>
    </source>
</evidence>
<dbReference type="RefSeq" id="WP_049995092.1">
    <property type="nucleotide sequence ID" value="NZ_CP031310.1"/>
</dbReference>
<dbReference type="PANTHER" id="PTHR33908:SF11">
    <property type="entry name" value="MEMBRANE PROTEIN"/>
    <property type="match status" value="1"/>
</dbReference>
<protein>
    <submittedName>
        <fullName evidence="10">Phospholipid carrier-dependent glycosyltransferase</fullName>
    </submittedName>
</protein>
<dbReference type="GeneID" id="39847916"/>
<keyword evidence="5 8" id="KW-0812">Transmembrane</keyword>
<feature type="domain" description="Glycosyltransferase RgtA/B/C/D-like" evidence="9">
    <location>
        <begin position="140"/>
        <end position="252"/>
    </location>
</feature>
<dbReference type="GO" id="GO:0005886">
    <property type="term" value="C:plasma membrane"/>
    <property type="evidence" value="ECO:0007669"/>
    <property type="project" value="UniProtKB-SubCell"/>
</dbReference>
<evidence type="ECO:0000256" key="4">
    <source>
        <dbReference type="ARBA" id="ARBA00022679"/>
    </source>
</evidence>
<dbReference type="KEGG" id="hsn:DV733_08595"/>
<dbReference type="InterPro" id="IPR038731">
    <property type="entry name" value="RgtA/B/C-like"/>
</dbReference>
<evidence type="ECO:0000256" key="3">
    <source>
        <dbReference type="ARBA" id="ARBA00022676"/>
    </source>
</evidence>
<comment type="subcellular location">
    <subcellularLocation>
        <location evidence="1">Cell membrane</location>
        <topology evidence="1">Multi-pass membrane protein</topology>
    </subcellularLocation>
</comment>
<accession>A0A4D6HBI9</accession>
<dbReference type="Pfam" id="PF13231">
    <property type="entry name" value="PMT_2"/>
    <property type="match status" value="1"/>
</dbReference>
<feature type="transmembrane region" description="Helical" evidence="8">
    <location>
        <begin position="261"/>
        <end position="282"/>
    </location>
</feature>
<keyword evidence="2" id="KW-1003">Cell membrane</keyword>
<feature type="transmembrane region" description="Helical" evidence="8">
    <location>
        <begin position="439"/>
        <end position="458"/>
    </location>
</feature>
<evidence type="ECO:0000313" key="11">
    <source>
        <dbReference type="Proteomes" id="UP000296706"/>
    </source>
</evidence>
<evidence type="ECO:0000256" key="7">
    <source>
        <dbReference type="ARBA" id="ARBA00023136"/>
    </source>
</evidence>
<feature type="transmembrane region" description="Helical" evidence="8">
    <location>
        <begin position="375"/>
        <end position="395"/>
    </location>
</feature>
<feature type="transmembrane region" description="Helical" evidence="8">
    <location>
        <begin position="327"/>
        <end position="347"/>
    </location>
</feature>
<feature type="transmembrane region" description="Helical" evidence="8">
    <location>
        <begin position="170"/>
        <end position="188"/>
    </location>
</feature>
<keyword evidence="7 8" id="KW-0472">Membrane</keyword>
<feature type="transmembrane region" description="Helical" evidence="8">
    <location>
        <begin position="194"/>
        <end position="211"/>
    </location>
</feature>
<gene>
    <name evidence="10" type="ORF">DV733_08595</name>
</gene>
<dbReference type="InterPro" id="IPR050297">
    <property type="entry name" value="LipidA_mod_glycosyltrf_83"/>
</dbReference>
<evidence type="ECO:0000259" key="9">
    <source>
        <dbReference type="Pfam" id="PF13231"/>
    </source>
</evidence>
<feature type="transmembrane region" description="Helical" evidence="8">
    <location>
        <begin position="218"/>
        <end position="249"/>
    </location>
</feature>
<dbReference type="GO" id="GO:0016763">
    <property type="term" value="F:pentosyltransferase activity"/>
    <property type="evidence" value="ECO:0007669"/>
    <property type="project" value="TreeGrafter"/>
</dbReference>
<evidence type="ECO:0000256" key="6">
    <source>
        <dbReference type="ARBA" id="ARBA00022989"/>
    </source>
</evidence>
<name>A0A4D6HBI9_9EURY</name>
<dbReference type="EMBL" id="CP031310">
    <property type="protein sequence ID" value="QCC51299.1"/>
    <property type="molecule type" value="Genomic_DNA"/>
</dbReference>
<dbReference type="Proteomes" id="UP000296706">
    <property type="component" value="Chromosome"/>
</dbReference>
<evidence type="ECO:0000256" key="2">
    <source>
        <dbReference type="ARBA" id="ARBA00022475"/>
    </source>
</evidence>
<dbReference type="OrthoDB" id="239143at2157"/>